<dbReference type="Pfam" id="PF00106">
    <property type="entry name" value="adh_short"/>
    <property type="match status" value="1"/>
</dbReference>
<dbReference type="PANTHER" id="PTHR43976:SF16">
    <property type="entry name" value="SHORT-CHAIN DEHYDROGENASE_REDUCTASE FAMILY PROTEIN"/>
    <property type="match status" value="1"/>
</dbReference>
<comment type="similarity">
    <text evidence="1 3">Belongs to the short-chain dehydrogenases/reductases (SDR) family.</text>
</comment>
<gene>
    <name evidence="4" type="ORF">GCM10010151_39340</name>
</gene>
<reference evidence="5" key="1">
    <citation type="journal article" date="2019" name="Int. J. Syst. Evol. Microbiol.">
        <title>The Global Catalogue of Microorganisms (GCM) 10K type strain sequencing project: providing services to taxonomists for standard genome sequencing and annotation.</title>
        <authorList>
            <consortium name="The Broad Institute Genomics Platform"/>
            <consortium name="The Broad Institute Genome Sequencing Center for Infectious Disease"/>
            <person name="Wu L."/>
            <person name="Ma J."/>
        </authorList>
    </citation>
    <scope>NUCLEOTIDE SEQUENCE [LARGE SCALE GENOMIC DNA]</scope>
    <source>
        <strain evidence="5">JCM 3146</strain>
    </source>
</reference>
<comment type="caution">
    <text evidence="4">The sequence shown here is derived from an EMBL/GenBank/DDBJ whole genome shotgun (WGS) entry which is preliminary data.</text>
</comment>
<evidence type="ECO:0000313" key="5">
    <source>
        <dbReference type="Proteomes" id="UP001501822"/>
    </source>
</evidence>
<dbReference type="PANTHER" id="PTHR43976">
    <property type="entry name" value="SHORT CHAIN DEHYDROGENASE"/>
    <property type="match status" value="1"/>
</dbReference>
<dbReference type="EMBL" id="BAAABM010000037">
    <property type="protein sequence ID" value="GAA0345873.1"/>
    <property type="molecule type" value="Genomic_DNA"/>
</dbReference>
<dbReference type="PRINTS" id="PR00080">
    <property type="entry name" value="SDRFAMILY"/>
</dbReference>
<evidence type="ECO:0000256" key="1">
    <source>
        <dbReference type="ARBA" id="ARBA00006484"/>
    </source>
</evidence>
<dbReference type="Gene3D" id="3.40.50.720">
    <property type="entry name" value="NAD(P)-binding Rossmann-like Domain"/>
    <property type="match status" value="1"/>
</dbReference>
<dbReference type="InterPro" id="IPR051911">
    <property type="entry name" value="SDR_oxidoreductase"/>
</dbReference>
<keyword evidence="2" id="KW-0560">Oxidoreductase</keyword>
<evidence type="ECO:0000256" key="2">
    <source>
        <dbReference type="ARBA" id="ARBA00023002"/>
    </source>
</evidence>
<dbReference type="Proteomes" id="UP001501822">
    <property type="component" value="Unassembled WGS sequence"/>
</dbReference>
<name>A0ABP3GL62_9ACTN</name>
<dbReference type="SUPFAM" id="SSF51735">
    <property type="entry name" value="NAD(P)-binding Rossmann-fold domains"/>
    <property type="match status" value="1"/>
</dbReference>
<dbReference type="CDD" id="cd05374">
    <property type="entry name" value="17beta-HSD-like_SDR_c"/>
    <property type="match status" value="1"/>
</dbReference>
<keyword evidence="5" id="KW-1185">Reference proteome</keyword>
<protein>
    <submittedName>
        <fullName evidence="4">SDR family oxidoreductase</fullName>
    </submittedName>
</protein>
<evidence type="ECO:0000256" key="3">
    <source>
        <dbReference type="RuleBase" id="RU000363"/>
    </source>
</evidence>
<dbReference type="PRINTS" id="PR00081">
    <property type="entry name" value="GDHRDH"/>
</dbReference>
<dbReference type="NCBIfam" id="NF005065">
    <property type="entry name" value="PRK06482.1"/>
    <property type="match status" value="1"/>
</dbReference>
<evidence type="ECO:0000313" key="4">
    <source>
        <dbReference type="EMBL" id="GAA0345873.1"/>
    </source>
</evidence>
<accession>A0ABP3GL62</accession>
<dbReference type="InterPro" id="IPR002347">
    <property type="entry name" value="SDR_fam"/>
</dbReference>
<dbReference type="InterPro" id="IPR036291">
    <property type="entry name" value="NAD(P)-bd_dom_sf"/>
</dbReference>
<sequence>MSTTWFITGTSSGFGRLLTERLLARGDRVAATLRRPEALTDLRARYGDRLWLAQLDVTDPEQVQRVVTEAFETLGGIDVIVSNAGHGVFASVEETSDEQIRRVIDTNLLGSIRVIRAALPHLRAQGRGRILQVSSAGGQTTYPNFSYYHASKWGIEGFCETAAREIAPFGIGLTIVEPGATPTGFGSALEAAPIMPEYENTPAAEVRRALADGSFDLPNDPQKIADAMINLVDSGETPLRLPLGSDTYDDVRASLVARLAEHDAHRAVAFSVTRDDLTRPEPAFEAGDQTAS</sequence>
<organism evidence="4 5">
    <name type="scientific">Actinoallomurus spadix</name>
    <dbReference type="NCBI Taxonomy" id="79912"/>
    <lineage>
        <taxon>Bacteria</taxon>
        <taxon>Bacillati</taxon>
        <taxon>Actinomycetota</taxon>
        <taxon>Actinomycetes</taxon>
        <taxon>Streptosporangiales</taxon>
        <taxon>Thermomonosporaceae</taxon>
        <taxon>Actinoallomurus</taxon>
    </lineage>
</organism>
<proteinExistence type="inferred from homology"/>
<dbReference type="RefSeq" id="WP_252808456.1">
    <property type="nucleotide sequence ID" value="NZ_BAAABM010000037.1"/>
</dbReference>